<dbReference type="EMBL" id="LR746496">
    <property type="protein sequence ID" value="CAA7600099.1"/>
    <property type="molecule type" value="Genomic_DNA"/>
</dbReference>
<evidence type="ECO:0000313" key="2">
    <source>
        <dbReference type="EMBL" id="CAA7600099.1"/>
    </source>
</evidence>
<feature type="compositionally biased region" description="Basic and acidic residues" evidence="1">
    <location>
        <begin position="8"/>
        <end position="23"/>
    </location>
</feature>
<dbReference type="Proteomes" id="UP001071230">
    <property type="component" value="Unassembled WGS sequence"/>
</dbReference>
<proteinExistence type="predicted"/>
<evidence type="ECO:0000313" key="4">
    <source>
        <dbReference type="Proteomes" id="UP001071230"/>
    </source>
</evidence>
<dbReference type="KEGG" id="aacx:DEACI_0749"/>
<reference evidence="2" key="2">
    <citation type="submission" date="2020-01" db="EMBL/GenBank/DDBJ databases">
        <authorList>
            <person name="Hornung B."/>
        </authorList>
    </citation>
    <scope>NUCLEOTIDE SEQUENCE</scope>
    <source>
        <strain evidence="2">PacBioINE</strain>
    </source>
</reference>
<dbReference type="Proteomes" id="UP000836597">
    <property type="component" value="Chromosome"/>
</dbReference>
<organism evidence="2">
    <name type="scientific">Acididesulfobacillus acetoxydans</name>
    <dbReference type="NCBI Taxonomy" id="1561005"/>
    <lineage>
        <taxon>Bacteria</taxon>
        <taxon>Bacillati</taxon>
        <taxon>Bacillota</taxon>
        <taxon>Clostridia</taxon>
        <taxon>Eubacteriales</taxon>
        <taxon>Peptococcaceae</taxon>
        <taxon>Acididesulfobacillus</taxon>
    </lineage>
</organism>
<evidence type="ECO:0000313" key="3">
    <source>
        <dbReference type="EMBL" id="CEJ07657.1"/>
    </source>
</evidence>
<protein>
    <submittedName>
        <fullName evidence="2">Uncharacterized protein</fullName>
    </submittedName>
</protein>
<dbReference type="AlphaFoldDB" id="A0A8S0W6R7"/>
<evidence type="ECO:0000256" key="1">
    <source>
        <dbReference type="SAM" id="MobiDB-lite"/>
    </source>
</evidence>
<keyword evidence="4" id="KW-1185">Reference proteome</keyword>
<sequence>MEPAGAVEPKEDREGEANRRQKEPVGQQCQESGYNGGVKDKTADIDITFPFLNLILTFGTSLSITTVPEEPLTDHHLFFKYPNSLRARSMPF</sequence>
<dbReference type="EMBL" id="CDGJ01000061">
    <property type="protein sequence ID" value="CEJ07657.1"/>
    <property type="molecule type" value="Genomic_DNA"/>
</dbReference>
<gene>
    <name evidence="2" type="ORF">DEACI_0749</name>
    <name evidence="3" type="ORF">DEACI_2123</name>
</gene>
<name>A0A8S0W6R7_9FIRM</name>
<accession>A0A8S0W6R7</accession>
<reference evidence="3" key="1">
    <citation type="submission" date="2014-11" db="EMBL/GenBank/DDBJ databases">
        <authorList>
            <person name="Hornung B.V."/>
        </authorList>
    </citation>
    <scope>NUCLEOTIDE SEQUENCE</scope>
    <source>
        <strain evidence="3">INE</strain>
    </source>
</reference>
<feature type="region of interest" description="Disordered" evidence="1">
    <location>
        <begin position="1"/>
        <end position="37"/>
    </location>
</feature>